<dbReference type="OrthoDB" id="1452926at2"/>
<proteinExistence type="predicted"/>
<dbReference type="RefSeq" id="WP_160127840.1">
    <property type="nucleotide sequence ID" value="NZ_CP019288.1"/>
</dbReference>
<dbReference type="AlphaFoldDB" id="A0A7L4ZER9"/>
<name>A0A7L4ZER9_9FLAO</name>
<organism evidence="2 3">
    <name type="scientific">Kordia antarctica</name>
    <dbReference type="NCBI Taxonomy" id="1218801"/>
    <lineage>
        <taxon>Bacteria</taxon>
        <taxon>Pseudomonadati</taxon>
        <taxon>Bacteroidota</taxon>
        <taxon>Flavobacteriia</taxon>
        <taxon>Flavobacteriales</taxon>
        <taxon>Flavobacteriaceae</taxon>
        <taxon>Kordia</taxon>
    </lineage>
</organism>
<keyword evidence="1" id="KW-0472">Membrane</keyword>
<feature type="transmembrane region" description="Helical" evidence="1">
    <location>
        <begin position="12"/>
        <end position="32"/>
    </location>
</feature>
<accession>A0A7L4ZER9</accession>
<keyword evidence="1" id="KW-1133">Transmembrane helix</keyword>
<gene>
    <name evidence="2" type="ORF">IMCC3317_04130</name>
</gene>
<feature type="transmembrane region" description="Helical" evidence="1">
    <location>
        <begin position="44"/>
        <end position="61"/>
    </location>
</feature>
<protein>
    <submittedName>
        <fullName evidence="2">Uncharacterized protein</fullName>
    </submittedName>
</protein>
<dbReference type="EMBL" id="CP019288">
    <property type="protein sequence ID" value="QHI35067.1"/>
    <property type="molecule type" value="Genomic_DNA"/>
</dbReference>
<evidence type="ECO:0000256" key="1">
    <source>
        <dbReference type="SAM" id="Phobius"/>
    </source>
</evidence>
<reference evidence="2 3" key="1">
    <citation type="journal article" date="2013" name="Int. J. Syst. Evol. Microbiol.">
        <title>Kordia antarctica sp. nov., isolated from Antarctic seawater.</title>
        <authorList>
            <person name="Baek K."/>
            <person name="Choi A."/>
            <person name="Kang I."/>
            <person name="Lee K."/>
            <person name="Cho J.C."/>
        </authorList>
    </citation>
    <scope>NUCLEOTIDE SEQUENCE [LARGE SCALE GENOMIC DNA]</scope>
    <source>
        <strain evidence="2 3">IMCC3317</strain>
    </source>
</reference>
<sequence length="158" mass="18909">MRFDNAKSKKWIPFLYFFLGIGGILVILYFFFFREDHNQIKIWYSIPVLFVVVVGIIYSSAKYFEFDSDGSVLTFINKGLFISNFINYREHRAEFPKEKLKRYRIQNYILFSYLYVYVKSRSNKTKRVHFNISLLSSGKKRALKKSLDKVIKHNNEIS</sequence>
<keyword evidence="3" id="KW-1185">Reference proteome</keyword>
<dbReference type="KEGG" id="kan:IMCC3317_04130"/>
<keyword evidence="1" id="KW-0812">Transmembrane</keyword>
<evidence type="ECO:0000313" key="3">
    <source>
        <dbReference type="Proteomes" id="UP000464657"/>
    </source>
</evidence>
<evidence type="ECO:0000313" key="2">
    <source>
        <dbReference type="EMBL" id="QHI35067.1"/>
    </source>
</evidence>
<dbReference type="Proteomes" id="UP000464657">
    <property type="component" value="Chromosome"/>
</dbReference>